<organism evidence="1 2">
    <name type="scientific">Pseudocitrobacter vendiensis</name>
    <dbReference type="NCBI Taxonomy" id="2488306"/>
    <lineage>
        <taxon>Bacteria</taxon>
        <taxon>Pseudomonadati</taxon>
        <taxon>Pseudomonadota</taxon>
        <taxon>Gammaproteobacteria</taxon>
        <taxon>Enterobacterales</taxon>
        <taxon>Enterobacteriaceae</taxon>
        <taxon>Pseudocitrobacter</taxon>
    </lineage>
</organism>
<gene>
    <name evidence="1" type="ORF">FBBNIHIM_16155</name>
</gene>
<sequence>MANIIVTETRNLITWETDDNAFSRAKKKIISLKEAHEKPSQRYAATVKKLQRSEGKTALAAAKAQTAKLRQVEQLTKQQQKQAQIQAKMQRDAVAHANKMTSLQARQLSQQEQTALQNARLAAISAKVRAASQHRAMTYNPNMGGRFHDPALVARQTQAMGRSSVIASEIAATKKAMALEEKRQREKEAAFKRQITAHDTLRRASLTIAHIESVSLADKFKAVQAIKEATKGYSEQRYTIAEMRHELAKATLETRRQARINRQIVKDKAKAERAGRINAQRLTRERSERGYGGLAAAGAIGGATLIGSMGINKAGAVLQGSLERSRDVKKLQQYGISNLEFAALQDLSMSRVGYSLSAEKLSDLNKDTLEKSGELLNTGSFKRNNKTGQLNFSGGGEFADIINNVLTSTNGNQKVAQKVIGELQKLNFPTFILYLKQLQKTFGWTDNQVRHLGEAVNDGSVFLNILDQNGQNVIDRMKKLSSEGWALSDSQQAQLDKLSALSTEYSRVQTSLADHFSASFVQGLGEYGQNTENLSKGMAGLVPITDELGKSLGEMASAVLKITSWFGSVNPDNKHEQLNESGWYYDDSAVGWFVNKLKSAAATFTGANTIPGVQGMPSDSYGSGTAISAAAKSLNIGTRGAYQQPINQMPGFNLPTYQMPQPTFQVPTLENMTQRQQYSVNVHGEAAIKLSPIDINVNDGAVTGLVDARIRDSELNNQNMILGMAQ</sequence>
<proteinExistence type="predicted"/>
<reference evidence="1" key="1">
    <citation type="submission" date="2022-05" db="EMBL/GenBank/DDBJ databases">
        <authorList>
            <person name="Blom J."/>
        </authorList>
    </citation>
    <scope>NUCLEOTIDE SEQUENCE</scope>
    <source>
        <strain evidence="1">Type strain: CPO20170097</strain>
    </source>
</reference>
<protein>
    <recommendedName>
        <fullName evidence="3">Chemotaxis protein</fullName>
    </recommendedName>
</protein>
<name>A0ABM9FBR1_9ENTR</name>
<dbReference type="EMBL" id="CALSBS010000015">
    <property type="protein sequence ID" value="CAH6660644.1"/>
    <property type="molecule type" value="Genomic_DNA"/>
</dbReference>
<dbReference type="Proteomes" id="UP001152651">
    <property type="component" value="Unassembled WGS sequence"/>
</dbReference>
<keyword evidence="2" id="KW-1185">Reference proteome</keyword>
<dbReference type="RefSeq" id="WP_253898431.1">
    <property type="nucleotide sequence ID" value="NZ_CALSBS010000015.1"/>
</dbReference>
<evidence type="ECO:0000313" key="2">
    <source>
        <dbReference type="Proteomes" id="UP001152651"/>
    </source>
</evidence>
<evidence type="ECO:0000313" key="1">
    <source>
        <dbReference type="EMBL" id="CAH6660644.1"/>
    </source>
</evidence>
<accession>A0ABM9FBR1</accession>
<evidence type="ECO:0008006" key="3">
    <source>
        <dbReference type="Google" id="ProtNLM"/>
    </source>
</evidence>
<comment type="caution">
    <text evidence="1">The sequence shown here is derived from an EMBL/GenBank/DDBJ whole genome shotgun (WGS) entry which is preliminary data.</text>
</comment>